<dbReference type="Gene3D" id="3.20.20.210">
    <property type="match status" value="1"/>
</dbReference>
<feature type="domain" description="Uroporphyrinogen decarboxylase (URO-D)" evidence="1">
    <location>
        <begin position="2"/>
        <end position="47"/>
    </location>
</feature>
<evidence type="ECO:0000313" key="2">
    <source>
        <dbReference type="EMBL" id="HEN27807.1"/>
    </source>
</evidence>
<comment type="caution">
    <text evidence="2">The sequence shown here is derived from an EMBL/GenBank/DDBJ whole genome shotgun (WGS) entry which is preliminary data.</text>
</comment>
<sequence>MGDKICIAGNVPASLIISGTPEEVRYYCKKLIDTCAPGGGFILSPGSSLDEANPRKT</sequence>
<evidence type="ECO:0000259" key="1">
    <source>
        <dbReference type="Pfam" id="PF01208"/>
    </source>
</evidence>
<dbReference type="InterPro" id="IPR038071">
    <property type="entry name" value="UROD/MetE-like_sf"/>
</dbReference>
<dbReference type="SUPFAM" id="SSF51726">
    <property type="entry name" value="UROD/MetE-like"/>
    <property type="match status" value="1"/>
</dbReference>
<proteinExistence type="predicted"/>
<name>A0A7C2K279_UNCW3</name>
<dbReference type="AlphaFoldDB" id="A0A7C2K279"/>
<dbReference type="EMBL" id="DSOL01000118">
    <property type="protein sequence ID" value="HEN27807.1"/>
    <property type="molecule type" value="Genomic_DNA"/>
</dbReference>
<dbReference type="InterPro" id="IPR000257">
    <property type="entry name" value="Uroporphyrinogen_deCOase"/>
</dbReference>
<reference evidence="2" key="1">
    <citation type="journal article" date="2020" name="mSystems">
        <title>Genome- and Community-Level Interaction Insights into Carbon Utilization and Element Cycling Functions of Hydrothermarchaeota in Hydrothermal Sediment.</title>
        <authorList>
            <person name="Zhou Z."/>
            <person name="Liu Y."/>
            <person name="Xu W."/>
            <person name="Pan J."/>
            <person name="Luo Z.H."/>
            <person name="Li M."/>
        </authorList>
    </citation>
    <scope>NUCLEOTIDE SEQUENCE [LARGE SCALE GENOMIC DNA]</scope>
    <source>
        <strain evidence="2">SpSt-34</strain>
    </source>
</reference>
<organism evidence="2">
    <name type="scientific">candidate division WOR-3 bacterium</name>
    <dbReference type="NCBI Taxonomy" id="2052148"/>
    <lineage>
        <taxon>Bacteria</taxon>
        <taxon>Bacteria division WOR-3</taxon>
    </lineage>
</organism>
<protein>
    <recommendedName>
        <fullName evidence="1">Uroporphyrinogen decarboxylase (URO-D) domain-containing protein</fullName>
    </recommendedName>
</protein>
<accession>A0A7C2K279</accession>
<dbReference type="Pfam" id="PF01208">
    <property type="entry name" value="URO-D"/>
    <property type="match status" value="1"/>
</dbReference>
<gene>
    <name evidence="2" type="ORF">ENQ77_03940</name>
</gene>